<feature type="region of interest" description="Disordered" evidence="5">
    <location>
        <begin position="116"/>
        <end position="235"/>
    </location>
</feature>
<dbReference type="InterPro" id="IPR018200">
    <property type="entry name" value="USP_CS"/>
</dbReference>
<evidence type="ECO:0000259" key="7">
    <source>
        <dbReference type="PROSITE" id="PS51999"/>
    </source>
</evidence>
<dbReference type="GO" id="GO:0006508">
    <property type="term" value="P:proteolysis"/>
    <property type="evidence" value="ECO:0007669"/>
    <property type="project" value="UniProtKB-KW"/>
</dbReference>
<evidence type="ECO:0000256" key="1">
    <source>
        <dbReference type="ARBA" id="ARBA00022723"/>
    </source>
</evidence>
<dbReference type="STRING" id="1202772.A0A1V9Y9L8"/>
<organism evidence="8 9">
    <name type="scientific">Achlya hypogyna</name>
    <name type="common">Oomycete</name>
    <name type="synonym">Protoachlya hypogyna</name>
    <dbReference type="NCBI Taxonomy" id="1202772"/>
    <lineage>
        <taxon>Eukaryota</taxon>
        <taxon>Sar</taxon>
        <taxon>Stramenopiles</taxon>
        <taxon>Oomycota</taxon>
        <taxon>Saprolegniomycetes</taxon>
        <taxon>Saprolegniales</taxon>
        <taxon>Achlyaceae</taxon>
        <taxon>Achlya</taxon>
    </lineage>
</organism>
<keyword evidence="1" id="KW-0479">Metal-binding</keyword>
<comment type="caution">
    <text evidence="8">The sequence shown here is derived from an EMBL/GenBank/DDBJ whole genome shotgun (WGS) entry which is preliminary data.</text>
</comment>
<evidence type="ECO:0000313" key="8">
    <source>
        <dbReference type="EMBL" id="OQR82384.1"/>
    </source>
</evidence>
<keyword evidence="8" id="KW-0378">Hydrolase</keyword>
<dbReference type="GO" id="GO:0005634">
    <property type="term" value="C:nucleus"/>
    <property type="evidence" value="ECO:0007669"/>
    <property type="project" value="TreeGrafter"/>
</dbReference>
<feature type="domain" description="USP" evidence="6">
    <location>
        <begin position="398"/>
        <end position="802"/>
    </location>
</feature>
<dbReference type="PROSITE" id="PS50235">
    <property type="entry name" value="USP_3"/>
    <property type="match status" value="1"/>
</dbReference>
<dbReference type="PANTHER" id="PTHR24006">
    <property type="entry name" value="UBIQUITIN CARBOXYL-TERMINAL HYDROLASE"/>
    <property type="match status" value="1"/>
</dbReference>
<dbReference type="Gene3D" id="3.90.70.10">
    <property type="entry name" value="Cysteine proteinases"/>
    <property type="match status" value="1"/>
</dbReference>
<dbReference type="Pfam" id="PF06839">
    <property type="entry name" value="Zn_ribbon_GRF"/>
    <property type="match status" value="1"/>
</dbReference>
<evidence type="ECO:0000256" key="5">
    <source>
        <dbReference type="SAM" id="MobiDB-lite"/>
    </source>
</evidence>
<evidence type="ECO:0000259" key="6">
    <source>
        <dbReference type="PROSITE" id="PS50235"/>
    </source>
</evidence>
<name>A0A1V9Y9L8_ACHHY</name>
<dbReference type="Proteomes" id="UP000243579">
    <property type="component" value="Unassembled WGS sequence"/>
</dbReference>
<dbReference type="PROSITE" id="PS51999">
    <property type="entry name" value="ZF_GRF"/>
    <property type="match status" value="1"/>
</dbReference>
<feature type="compositionally biased region" description="Low complexity" evidence="5">
    <location>
        <begin position="339"/>
        <end position="359"/>
    </location>
</feature>
<dbReference type="InterPro" id="IPR028889">
    <property type="entry name" value="USP"/>
</dbReference>
<keyword evidence="8" id="KW-0645">Protease</keyword>
<dbReference type="SUPFAM" id="SSF54001">
    <property type="entry name" value="Cysteine proteinases"/>
    <property type="match status" value="1"/>
</dbReference>
<dbReference type="PROSITE" id="PS00972">
    <property type="entry name" value="USP_1"/>
    <property type="match status" value="1"/>
</dbReference>
<dbReference type="PANTHER" id="PTHR24006:SF827">
    <property type="entry name" value="UBIQUITIN CARBOXYL-TERMINAL HYDROLASE 34"/>
    <property type="match status" value="1"/>
</dbReference>
<evidence type="ECO:0000256" key="2">
    <source>
        <dbReference type="ARBA" id="ARBA00022771"/>
    </source>
</evidence>
<dbReference type="GO" id="GO:0016579">
    <property type="term" value="P:protein deubiquitination"/>
    <property type="evidence" value="ECO:0007669"/>
    <property type="project" value="InterPro"/>
</dbReference>
<dbReference type="InterPro" id="IPR038765">
    <property type="entry name" value="Papain-like_cys_pep_sf"/>
</dbReference>
<dbReference type="InterPro" id="IPR050164">
    <property type="entry name" value="Peptidase_C19"/>
</dbReference>
<feature type="compositionally biased region" description="Polar residues" evidence="5">
    <location>
        <begin position="165"/>
        <end position="182"/>
    </location>
</feature>
<feature type="compositionally biased region" description="Pro residues" evidence="5">
    <location>
        <begin position="272"/>
        <end position="281"/>
    </location>
</feature>
<evidence type="ECO:0000256" key="4">
    <source>
        <dbReference type="PROSITE-ProRule" id="PRU01343"/>
    </source>
</evidence>
<dbReference type="GO" id="GO:0005829">
    <property type="term" value="C:cytosol"/>
    <property type="evidence" value="ECO:0007669"/>
    <property type="project" value="TreeGrafter"/>
</dbReference>
<dbReference type="GO" id="GO:0008270">
    <property type="term" value="F:zinc ion binding"/>
    <property type="evidence" value="ECO:0007669"/>
    <property type="project" value="UniProtKB-KW"/>
</dbReference>
<protein>
    <submittedName>
        <fullName evidence="8">Ubiquitin-specific protease</fullName>
    </submittedName>
</protein>
<keyword evidence="2 4" id="KW-0863">Zinc-finger</keyword>
<dbReference type="InterPro" id="IPR010666">
    <property type="entry name" value="Znf_GRF"/>
</dbReference>
<dbReference type="OrthoDB" id="289038at2759"/>
<dbReference type="GO" id="GO:0004843">
    <property type="term" value="F:cysteine-type deubiquitinase activity"/>
    <property type="evidence" value="ECO:0007669"/>
    <property type="project" value="InterPro"/>
</dbReference>
<sequence length="805" mass="87615">MATRVECTAAATVDGVMAEPWVEISAEVGNARLRSGVAFIWLQQASVEVAPDSGGPTVDIVVKDAKQRAVKFTLKKSLWTPKSGTGFQATLSKTIADLSKPSMRMRLLLRKKLVAAPKEEPAPPPPPVLESPKKETLLPFGSPVRNKKVSILNQSPSRVHPRLSMSPSSPRKQPDPNVTKSPFRSPFGKKAATKRFLSPSAAHPTPTRAKTFDEVGSDDEIDADGHDDCLDSPSPVRRVRRMSDRMKDLEAMIYSPSKATRLAPMRLQLDMSPPPVIPKPSPGRRLPPKLVLETPPAKLQLEMPPAKAQRAASEPTSPPTTPKAAVPEDAVPLDAAPSTPKTPEPAIATPKPAPETAPTAQVAASSEVADAAKIPEAKDGFSQLLIGAKKQAALAKSQGLVNLGNTCYMNAVLQALLSLQGFVQVLRDDAWVAIVTKHPLPKGHWGQKSVKDAYELYLCFKEMIKGHGESSHLDPGPMKAVVGKRAQAFANNAQQDAHEFLMNVLHELEEDMKAIVAAQLAAQSTDAAIKKASKQSLHQYFATTTPADDRAQTDCDAMLPTTTYFQTTVTQTLSCTSCGYSRHVDETFRELSLDFPPAAHARSVAHCKCQKPTRRFITKKEGRNKDRPFFKCAQFPQCDYFEWDDSPPVDVPALTVPQLLATHFEPHTVDLKCERCDAGTSAKVTARIKTAPPVLVLHLKRFEISTATMSLVKRNDVVTTPVTVDLDAFCGTPKPATSTYRIKSIIRHLGRSAGEGHYVTDVQGEKNLWTRYNDALVTEVEASAVLSGSGAETGYLLFYVRDKRV</sequence>
<gene>
    <name evidence="8" type="ORF">ACHHYP_16131</name>
</gene>
<accession>A0A1V9Y9L8</accession>
<dbReference type="CDD" id="cd02257">
    <property type="entry name" value="Peptidase_C19"/>
    <property type="match status" value="1"/>
</dbReference>
<proteinExistence type="predicted"/>
<dbReference type="Pfam" id="PF00443">
    <property type="entry name" value="UCH"/>
    <property type="match status" value="1"/>
</dbReference>
<keyword evidence="3" id="KW-0862">Zinc</keyword>
<reference evidence="8 9" key="1">
    <citation type="journal article" date="2014" name="Genome Biol. Evol.">
        <title>The secreted proteins of Achlya hypogyna and Thraustotheca clavata identify the ancestral oomycete secretome and reveal gene acquisitions by horizontal gene transfer.</title>
        <authorList>
            <person name="Misner I."/>
            <person name="Blouin N."/>
            <person name="Leonard G."/>
            <person name="Richards T.A."/>
            <person name="Lane C.E."/>
        </authorList>
    </citation>
    <scope>NUCLEOTIDE SEQUENCE [LARGE SCALE GENOMIC DNA]</scope>
    <source>
        <strain evidence="8 9">ATCC 48635</strain>
    </source>
</reference>
<feature type="region of interest" description="Disordered" evidence="5">
    <location>
        <begin position="303"/>
        <end position="359"/>
    </location>
</feature>
<dbReference type="EMBL" id="JNBR01002468">
    <property type="protein sequence ID" value="OQR82384.1"/>
    <property type="molecule type" value="Genomic_DNA"/>
</dbReference>
<evidence type="ECO:0000256" key="3">
    <source>
        <dbReference type="ARBA" id="ARBA00022833"/>
    </source>
</evidence>
<feature type="domain" description="GRF-type" evidence="7">
    <location>
        <begin position="607"/>
        <end position="647"/>
    </location>
</feature>
<keyword evidence="9" id="KW-1185">Reference proteome</keyword>
<dbReference type="AlphaFoldDB" id="A0A1V9Y9L8"/>
<dbReference type="InterPro" id="IPR001394">
    <property type="entry name" value="Peptidase_C19_UCH"/>
</dbReference>
<evidence type="ECO:0000313" key="9">
    <source>
        <dbReference type="Proteomes" id="UP000243579"/>
    </source>
</evidence>
<feature type="region of interest" description="Disordered" evidence="5">
    <location>
        <begin position="269"/>
        <end position="289"/>
    </location>
</feature>